<dbReference type="Proteomes" id="UP000828941">
    <property type="component" value="Chromosome 3"/>
</dbReference>
<name>A0ACB9PV48_BAUVA</name>
<gene>
    <name evidence="1" type="ORF">L6164_006076</name>
</gene>
<proteinExistence type="predicted"/>
<sequence>MVDKVKVAVGSFFGKTWDTPSSQGKKLATVGKALQRTIEYFRNHLIEQLCSVLCRNSTSECIERERLALLKLKASFNDISNRFSSWEGKDCCQWKGVGCNNITGHVVKLDLRAEPVCDDDNTCYTFYELEPRKAYSCLLELEYLNYLDLSGNDFQASSIPASFGSMKHLKYVNISSAGFGGTVPHVLGNLTNLRVLDLSHLYGISIDDFNWASQLLHLQYLDMSRVDLSKTLHLMSVINLLPSLLEVKLNYVGISDIHIDIPPALIINATFQSRVQVLEFEGNELTGSFPDAFQNMTSIKVLDLSGNHLTTLPFWFSKFKGLIRLSLAANAFSGPIPGALKNLTSLRDLDLAGIGVNSVPLWVGRFKSLLYLDLSSNTLHGPIPDAFQNLTSIRVLDLGSNNLNLVPSWLGKIRSLIQLDLSYNALEGPFPVAFKNMTQLRFLSINSNSLTSSMPQWLGKFKKLVHLDLSNNKFTGIEGTLSSILRDQCELQFLELSYNKFQGEAFGNLNNVSRCKRYELKKLDLSDNNFTDRLPNWLDQMKSLEDLILRSNSFFGPIPLSLRQLVGLHVLDLSDNDLNGTIPQSLSQLVNLRRLSLSNNHLSGVIPHGLQRLEKLRLLDLSSNSLEGLLSKILRWFQEFDHLNYLDLSYNHITGSLPENVSDMMPKQLTYLFLASNRLNGSIPSSLCACDGLYSIDLSENSLSGTIPDCWKDNQDMDAIYLSSNKLSGAIPSSLGNLLSLEWLHLDNNNLHGEIPLALKNCTKLIILNLGENHLFGVIPSWIGENFSSLQILRLRQNMFHGRISLHLCQLLSLQIMDLANNNLIGSIPHCFGNLTGMASEKLHSIMGDGYVESWEKANVTQILKGRQLEYTKNLILLSNMDLSGNSLVGVIPSTITVLSELRGLNLSHNHLSGEIPNNIGYMKSLESIDLCCNQFSGKIPSSMSSLTSLSYLNLSYNNFSGQIPQDNQFSTFNDASSYADNPYLCGPPLRQCATASKTPESNGHEENAHEKVWFYFVIAVGFATGFWGVIGVLIFKKSWRLAYFQCADNIMEKIYVSVAIMVAKLKRKNQRNHVEK</sequence>
<keyword evidence="2" id="KW-1185">Reference proteome</keyword>
<organism evidence="1 2">
    <name type="scientific">Bauhinia variegata</name>
    <name type="common">Purple orchid tree</name>
    <name type="synonym">Phanera variegata</name>
    <dbReference type="NCBI Taxonomy" id="167791"/>
    <lineage>
        <taxon>Eukaryota</taxon>
        <taxon>Viridiplantae</taxon>
        <taxon>Streptophyta</taxon>
        <taxon>Embryophyta</taxon>
        <taxon>Tracheophyta</taxon>
        <taxon>Spermatophyta</taxon>
        <taxon>Magnoliopsida</taxon>
        <taxon>eudicotyledons</taxon>
        <taxon>Gunneridae</taxon>
        <taxon>Pentapetalae</taxon>
        <taxon>rosids</taxon>
        <taxon>fabids</taxon>
        <taxon>Fabales</taxon>
        <taxon>Fabaceae</taxon>
        <taxon>Cercidoideae</taxon>
        <taxon>Cercideae</taxon>
        <taxon>Bauhiniinae</taxon>
        <taxon>Bauhinia</taxon>
    </lineage>
</organism>
<reference evidence="1 2" key="1">
    <citation type="journal article" date="2022" name="DNA Res.">
        <title>Chromosomal-level genome assembly of the orchid tree Bauhinia variegata (Leguminosae; Cercidoideae) supports the allotetraploid origin hypothesis of Bauhinia.</title>
        <authorList>
            <person name="Zhong Y."/>
            <person name="Chen Y."/>
            <person name="Zheng D."/>
            <person name="Pang J."/>
            <person name="Liu Y."/>
            <person name="Luo S."/>
            <person name="Meng S."/>
            <person name="Qian L."/>
            <person name="Wei D."/>
            <person name="Dai S."/>
            <person name="Zhou R."/>
        </authorList>
    </citation>
    <scope>NUCLEOTIDE SEQUENCE [LARGE SCALE GENOMIC DNA]</scope>
    <source>
        <strain evidence="1">BV-YZ2020</strain>
    </source>
</reference>
<protein>
    <submittedName>
        <fullName evidence="1">Uncharacterized protein</fullName>
    </submittedName>
</protein>
<evidence type="ECO:0000313" key="2">
    <source>
        <dbReference type="Proteomes" id="UP000828941"/>
    </source>
</evidence>
<comment type="caution">
    <text evidence="1">The sequence shown here is derived from an EMBL/GenBank/DDBJ whole genome shotgun (WGS) entry which is preliminary data.</text>
</comment>
<accession>A0ACB9PV48</accession>
<dbReference type="EMBL" id="CM039428">
    <property type="protein sequence ID" value="KAI4351754.1"/>
    <property type="molecule type" value="Genomic_DNA"/>
</dbReference>
<evidence type="ECO:0000313" key="1">
    <source>
        <dbReference type="EMBL" id="KAI4351754.1"/>
    </source>
</evidence>